<accession>A0A6P4DDV4</accession>
<dbReference type="InterPro" id="IPR000477">
    <property type="entry name" value="RT_dom"/>
</dbReference>
<feature type="compositionally biased region" description="Basic and acidic residues" evidence="1">
    <location>
        <begin position="202"/>
        <end position="214"/>
    </location>
</feature>
<dbReference type="Gene3D" id="2.40.70.10">
    <property type="entry name" value="Acid Proteases"/>
    <property type="match status" value="1"/>
</dbReference>
<feature type="compositionally biased region" description="Acidic residues" evidence="1">
    <location>
        <begin position="215"/>
        <end position="229"/>
    </location>
</feature>
<dbReference type="InterPro" id="IPR021109">
    <property type="entry name" value="Peptidase_aspartic_dom_sf"/>
</dbReference>
<organism evidence="3 4">
    <name type="scientific">Arachis duranensis</name>
    <name type="common">Wild peanut</name>
    <dbReference type="NCBI Taxonomy" id="130453"/>
    <lineage>
        <taxon>Eukaryota</taxon>
        <taxon>Viridiplantae</taxon>
        <taxon>Streptophyta</taxon>
        <taxon>Embryophyta</taxon>
        <taxon>Tracheophyta</taxon>
        <taxon>Spermatophyta</taxon>
        <taxon>Magnoliopsida</taxon>
        <taxon>eudicotyledons</taxon>
        <taxon>Gunneridae</taxon>
        <taxon>Pentapetalae</taxon>
        <taxon>rosids</taxon>
        <taxon>fabids</taxon>
        <taxon>Fabales</taxon>
        <taxon>Fabaceae</taxon>
        <taxon>Papilionoideae</taxon>
        <taxon>50 kb inversion clade</taxon>
        <taxon>dalbergioids sensu lato</taxon>
        <taxon>Dalbergieae</taxon>
        <taxon>Pterocarpus clade</taxon>
        <taxon>Arachis</taxon>
    </lineage>
</organism>
<dbReference type="CDD" id="cd01647">
    <property type="entry name" value="RT_LTR"/>
    <property type="match status" value="1"/>
</dbReference>
<dbReference type="PANTHER" id="PTHR24559">
    <property type="entry name" value="TRANSPOSON TY3-I GAG-POL POLYPROTEIN"/>
    <property type="match status" value="1"/>
</dbReference>
<protein>
    <submittedName>
        <fullName evidence="4">Uncharacterized protein LOC107489144</fullName>
    </submittedName>
</protein>
<dbReference type="Proteomes" id="UP000515211">
    <property type="component" value="Chromosome 5"/>
</dbReference>
<dbReference type="OrthoDB" id="1922084at2759"/>
<feature type="domain" description="Reverse transcriptase" evidence="2">
    <location>
        <begin position="401"/>
        <end position="555"/>
    </location>
</feature>
<dbReference type="InterPro" id="IPR053134">
    <property type="entry name" value="RNA-dir_DNA_polymerase"/>
</dbReference>
<dbReference type="KEGG" id="adu:107489144"/>
<dbReference type="AlphaFoldDB" id="A0A6P4DDV4"/>
<dbReference type="Gene3D" id="3.30.70.270">
    <property type="match status" value="2"/>
</dbReference>
<keyword evidence="3" id="KW-1185">Reference proteome</keyword>
<evidence type="ECO:0000313" key="3">
    <source>
        <dbReference type="Proteomes" id="UP000515211"/>
    </source>
</evidence>
<dbReference type="PANTHER" id="PTHR24559:SF444">
    <property type="entry name" value="REVERSE TRANSCRIPTASE DOMAIN-CONTAINING PROTEIN"/>
    <property type="match status" value="1"/>
</dbReference>
<reference evidence="4" key="2">
    <citation type="submission" date="2025-08" db="UniProtKB">
        <authorList>
            <consortium name="RefSeq"/>
        </authorList>
    </citation>
    <scope>IDENTIFICATION</scope>
    <source>
        <tissue evidence="4">Whole plant</tissue>
    </source>
</reference>
<dbReference type="GeneID" id="107489144"/>
<evidence type="ECO:0000259" key="2">
    <source>
        <dbReference type="Pfam" id="PF00078"/>
    </source>
</evidence>
<dbReference type="Pfam" id="PF00078">
    <property type="entry name" value="RVT_1"/>
    <property type="match status" value="1"/>
</dbReference>
<dbReference type="InterPro" id="IPR043502">
    <property type="entry name" value="DNA/RNA_pol_sf"/>
</dbReference>
<feature type="region of interest" description="Disordered" evidence="1">
    <location>
        <begin position="159"/>
        <end position="244"/>
    </location>
</feature>
<dbReference type="SUPFAM" id="SSF56672">
    <property type="entry name" value="DNA/RNA polymerases"/>
    <property type="match status" value="1"/>
</dbReference>
<evidence type="ECO:0000256" key="1">
    <source>
        <dbReference type="SAM" id="MobiDB-lite"/>
    </source>
</evidence>
<gene>
    <name evidence="4" type="primary">LOC107489144</name>
</gene>
<reference evidence="3" key="1">
    <citation type="journal article" date="2016" name="Nat. Genet.">
        <title>The genome sequences of Arachis duranensis and Arachis ipaensis, the diploid ancestors of cultivated peanut.</title>
        <authorList>
            <person name="Bertioli D.J."/>
            <person name="Cannon S.B."/>
            <person name="Froenicke L."/>
            <person name="Huang G."/>
            <person name="Farmer A.D."/>
            <person name="Cannon E.K."/>
            <person name="Liu X."/>
            <person name="Gao D."/>
            <person name="Clevenger J."/>
            <person name="Dash S."/>
            <person name="Ren L."/>
            <person name="Moretzsohn M.C."/>
            <person name="Shirasawa K."/>
            <person name="Huang W."/>
            <person name="Vidigal B."/>
            <person name="Abernathy B."/>
            <person name="Chu Y."/>
            <person name="Niederhuth C.E."/>
            <person name="Umale P."/>
            <person name="Araujo A.C."/>
            <person name="Kozik A."/>
            <person name="Kim K.D."/>
            <person name="Burow M.D."/>
            <person name="Varshney R.K."/>
            <person name="Wang X."/>
            <person name="Zhang X."/>
            <person name="Barkley N."/>
            <person name="Guimaraes P.M."/>
            <person name="Isobe S."/>
            <person name="Guo B."/>
            <person name="Liao B."/>
            <person name="Stalker H.T."/>
            <person name="Schmitz R.J."/>
            <person name="Scheffler B.E."/>
            <person name="Leal-Bertioli S.C."/>
            <person name="Xun X."/>
            <person name="Jackson S.A."/>
            <person name="Michelmore R."/>
            <person name="Ozias-Akins P."/>
        </authorList>
    </citation>
    <scope>NUCLEOTIDE SEQUENCE [LARGE SCALE GENOMIC DNA]</scope>
    <source>
        <strain evidence="3">cv. V14167</strain>
    </source>
</reference>
<dbReference type="InterPro" id="IPR043128">
    <property type="entry name" value="Rev_trsase/Diguanyl_cyclase"/>
</dbReference>
<dbReference type="RefSeq" id="XP_015965399.1">
    <property type="nucleotide sequence ID" value="XM_016109913.1"/>
</dbReference>
<sequence length="611" mass="69699">MLVTVTIPIECPQLQEDNTLAATNAYFNRSNQGGNYQQRVNYNQSWQDNHNQGWRENYNQGGRDNGANQKWNNNYEQNRYQQNPPYQQQNHGKRYQPPHLRQAQTPQITQLQVPQITYPSSSSNQAPTDETLRILLQEQRKFQKRQESYMATLTEAISRMAPPPTSNTQPSSSNALPSQPLFNPKGGFNAITFRSGTIVQERSPKEPSSRKGTQDEDVVEVEDVEDEDEVQRVGEEEVAQARDGVSKEENILKDAISIPFPNLARRTKKQLVLDPKMVDIFKKVEVTIPLFVAIRHVPNMPLSIYDTLKLPPLKRSAAHFVLADKSIISVVGVAKDVLVSIKGLIFPIDIYILEMPPNDSKRQSSILLGRQFLKTFQFELDAFSSTYSFQTDGRAVTRVQNSWRVCIDHRHLNLATRKDHYPVPFIDQMLDRLSGKSHYCFLDGYTGHFQIHIASEDQEKTTFTFPFGTYAYKRMPFGLCNAPATFQRCMTSIFSDILEHCMEEFMDNFSVHGDSFDLCLDNLTRVLERCTTSNLVLNFKKCHFMVKQGIVLGHIVSNDGISVDPAKVDVISGLSYPSFLREVRAFLGHAGFYRRLIKDFSKVALPLSRLL</sequence>
<name>A0A6P4DDV4_ARADU</name>
<feature type="region of interest" description="Disordered" evidence="1">
    <location>
        <begin position="48"/>
        <end position="71"/>
    </location>
</feature>
<proteinExistence type="predicted"/>
<evidence type="ECO:0000313" key="4">
    <source>
        <dbReference type="RefSeq" id="XP_015965399.1"/>
    </source>
</evidence>